<proteinExistence type="predicted"/>
<dbReference type="AlphaFoldDB" id="A0A9P6EL58"/>
<evidence type="ECO:0000313" key="2">
    <source>
        <dbReference type="Proteomes" id="UP000807306"/>
    </source>
</evidence>
<name>A0A9P6EL58_9AGAR</name>
<dbReference type="Proteomes" id="UP000807306">
    <property type="component" value="Unassembled WGS sequence"/>
</dbReference>
<comment type="caution">
    <text evidence="1">The sequence shown here is derived from an EMBL/GenBank/DDBJ whole genome shotgun (WGS) entry which is preliminary data.</text>
</comment>
<sequence>MEHRPELREAIGKLTQKVATIYTKLQSLKLHHPKRRFVSWTKFKASCKAPEVEREIRSLKEDIFNCHQSFQTCAAIRIEAGVDAVLASSQQTQADMAEIKLRLVSFTREHRIEISHMKDGVQDKLTALDSNLSAQTNAGQTICRVLDDLGLKNSLLIKLTTLPKRSHNWLSKTELLC</sequence>
<keyword evidence="2" id="KW-1185">Reference proteome</keyword>
<organism evidence="1 2">
    <name type="scientific">Crepidotus variabilis</name>
    <dbReference type="NCBI Taxonomy" id="179855"/>
    <lineage>
        <taxon>Eukaryota</taxon>
        <taxon>Fungi</taxon>
        <taxon>Dikarya</taxon>
        <taxon>Basidiomycota</taxon>
        <taxon>Agaricomycotina</taxon>
        <taxon>Agaricomycetes</taxon>
        <taxon>Agaricomycetidae</taxon>
        <taxon>Agaricales</taxon>
        <taxon>Agaricineae</taxon>
        <taxon>Crepidotaceae</taxon>
        <taxon>Crepidotus</taxon>
    </lineage>
</organism>
<protein>
    <submittedName>
        <fullName evidence="1">Uncharacterized protein</fullName>
    </submittedName>
</protein>
<reference evidence="1" key="1">
    <citation type="submission" date="2020-11" db="EMBL/GenBank/DDBJ databases">
        <authorList>
            <consortium name="DOE Joint Genome Institute"/>
            <person name="Ahrendt S."/>
            <person name="Riley R."/>
            <person name="Andreopoulos W."/>
            <person name="Labutti K."/>
            <person name="Pangilinan J."/>
            <person name="Ruiz-Duenas F.J."/>
            <person name="Barrasa J.M."/>
            <person name="Sanchez-Garcia M."/>
            <person name="Camarero S."/>
            <person name="Miyauchi S."/>
            <person name="Serrano A."/>
            <person name="Linde D."/>
            <person name="Babiker R."/>
            <person name="Drula E."/>
            <person name="Ayuso-Fernandez I."/>
            <person name="Pacheco R."/>
            <person name="Padilla G."/>
            <person name="Ferreira P."/>
            <person name="Barriuso J."/>
            <person name="Kellner H."/>
            <person name="Castanera R."/>
            <person name="Alfaro M."/>
            <person name="Ramirez L."/>
            <person name="Pisabarro A.G."/>
            <person name="Kuo A."/>
            <person name="Tritt A."/>
            <person name="Lipzen A."/>
            <person name="He G."/>
            <person name="Yan M."/>
            <person name="Ng V."/>
            <person name="Cullen D."/>
            <person name="Martin F."/>
            <person name="Rosso M.-N."/>
            <person name="Henrissat B."/>
            <person name="Hibbett D."/>
            <person name="Martinez A.T."/>
            <person name="Grigoriev I.V."/>
        </authorList>
    </citation>
    <scope>NUCLEOTIDE SEQUENCE</scope>
    <source>
        <strain evidence="1">CBS 506.95</strain>
    </source>
</reference>
<evidence type="ECO:0000313" key="1">
    <source>
        <dbReference type="EMBL" id="KAF9531803.1"/>
    </source>
</evidence>
<gene>
    <name evidence="1" type="ORF">CPB83DRAFT_87488</name>
</gene>
<dbReference type="EMBL" id="MU157834">
    <property type="protein sequence ID" value="KAF9531803.1"/>
    <property type="molecule type" value="Genomic_DNA"/>
</dbReference>
<accession>A0A9P6EL58</accession>